<dbReference type="InterPro" id="IPR002509">
    <property type="entry name" value="NODB_dom"/>
</dbReference>
<dbReference type="SUPFAM" id="SSF88713">
    <property type="entry name" value="Glycoside hydrolase/deacetylase"/>
    <property type="match status" value="1"/>
</dbReference>
<dbReference type="CDD" id="cd10959">
    <property type="entry name" value="CE4_NodB_like_3"/>
    <property type="match status" value="1"/>
</dbReference>
<dbReference type="PATRIC" id="fig|299146.4.peg.1581"/>
<dbReference type="Pfam" id="PF01522">
    <property type="entry name" value="Polysacc_deac_1"/>
    <property type="match status" value="1"/>
</dbReference>
<protein>
    <submittedName>
        <fullName evidence="2">Peptidoglycan/xylan/chitin deacetylase, PgdA/CDA1 family</fullName>
    </submittedName>
</protein>
<accession>A0A1A8ZFB5</accession>
<gene>
    <name evidence="2" type="ORF">GA0070621_1529</name>
</gene>
<dbReference type="PANTHER" id="PTHR10587">
    <property type="entry name" value="GLYCOSYL TRANSFERASE-RELATED"/>
    <property type="match status" value="1"/>
</dbReference>
<proteinExistence type="predicted"/>
<feature type="domain" description="NodB homology" evidence="1">
    <location>
        <begin position="46"/>
        <end position="232"/>
    </location>
</feature>
<evidence type="ECO:0000313" key="2">
    <source>
        <dbReference type="EMBL" id="SBT42497.1"/>
    </source>
</evidence>
<sequence length="242" mass="25640">MSGGPVRARWAAAATLPALHLAPAVTALPAVRRRFFPGLHGLGPPDRVALTFDDGPDPESTPGFLEVLAEHRVRATFFLLGVMLQRSPDLGRDIVAAGHEVAVHGWRHDNLLLRGPAATVRDLARARALITAVTGRTPRFLRPPYGLLTGAALVAARRLGLEPVLWSSWGRDWTATATADTVYDTVRAGLSGGGTILLHDSSCTAASGAWRAGLAALPRLLAECRSQGWTVGPLGGHRDVAR</sequence>
<dbReference type="RefSeq" id="WP_091192619.1">
    <property type="nucleotide sequence ID" value="NZ_LT594324.1"/>
</dbReference>
<dbReference type="GO" id="GO:0016810">
    <property type="term" value="F:hydrolase activity, acting on carbon-nitrogen (but not peptide) bonds"/>
    <property type="evidence" value="ECO:0007669"/>
    <property type="project" value="InterPro"/>
</dbReference>
<dbReference type="Proteomes" id="UP000198765">
    <property type="component" value="Chromosome I"/>
</dbReference>
<evidence type="ECO:0000313" key="3">
    <source>
        <dbReference type="Proteomes" id="UP000198765"/>
    </source>
</evidence>
<dbReference type="GO" id="GO:0005975">
    <property type="term" value="P:carbohydrate metabolic process"/>
    <property type="evidence" value="ECO:0007669"/>
    <property type="project" value="InterPro"/>
</dbReference>
<reference evidence="2 3" key="1">
    <citation type="submission" date="2016-06" db="EMBL/GenBank/DDBJ databases">
        <authorList>
            <person name="Kjaerup R.B."/>
            <person name="Dalgaard T.S."/>
            <person name="Juul-Madsen H.R."/>
        </authorList>
    </citation>
    <scope>NUCLEOTIDE SEQUENCE [LARGE SCALE GENOMIC DNA]</scope>
    <source>
        <strain evidence="2 3">DSM 45248</strain>
    </source>
</reference>
<dbReference type="Gene3D" id="3.20.20.370">
    <property type="entry name" value="Glycoside hydrolase/deacetylase"/>
    <property type="match status" value="1"/>
</dbReference>
<dbReference type="PROSITE" id="PS51677">
    <property type="entry name" value="NODB"/>
    <property type="match status" value="1"/>
</dbReference>
<name>A0A1A8ZFB5_9ACTN</name>
<evidence type="ECO:0000259" key="1">
    <source>
        <dbReference type="PROSITE" id="PS51677"/>
    </source>
</evidence>
<dbReference type="PANTHER" id="PTHR10587:SF137">
    <property type="entry name" value="4-DEOXY-4-FORMAMIDO-L-ARABINOSE-PHOSPHOUNDECAPRENOL DEFORMYLASE ARND-RELATED"/>
    <property type="match status" value="1"/>
</dbReference>
<dbReference type="InterPro" id="IPR050248">
    <property type="entry name" value="Polysacc_deacetylase_ArnD"/>
</dbReference>
<dbReference type="InterPro" id="IPR011330">
    <property type="entry name" value="Glyco_hydro/deAcase_b/a-brl"/>
</dbReference>
<dbReference type="EMBL" id="LT594324">
    <property type="protein sequence ID" value="SBT42497.1"/>
    <property type="molecule type" value="Genomic_DNA"/>
</dbReference>
<dbReference type="OrthoDB" id="3864432at2"/>
<dbReference type="AlphaFoldDB" id="A0A1A8ZFB5"/>
<keyword evidence="3" id="KW-1185">Reference proteome</keyword>
<organism evidence="2 3">
    <name type="scientific">Micromonospora narathiwatensis</name>
    <dbReference type="NCBI Taxonomy" id="299146"/>
    <lineage>
        <taxon>Bacteria</taxon>
        <taxon>Bacillati</taxon>
        <taxon>Actinomycetota</taxon>
        <taxon>Actinomycetes</taxon>
        <taxon>Micromonosporales</taxon>
        <taxon>Micromonosporaceae</taxon>
        <taxon>Micromonospora</taxon>
    </lineage>
</organism>